<comment type="caution">
    <text evidence="1">The sequence shown here is derived from an EMBL/GenBank/DDBJ whole genome shotgun (WGS) entry which is preliminary data.</text>
</comment>
<evidence type="ECO:0000313" key="1">
    <source>
        <dbReference type="EMBL" id="RNA28515.1"/>
    </source>
</evidence>
<proteinExistence type="predicted"/>
<dbReference type="EMBL" id="REGN01002379">
    <property type="protein sequence ID" value="RNA28515.1"/>
    <property type="molecule type" value="Genomic_DNA"/>
</dbReference>
<sequence>MNLMSNFVTKQTDHVLAEKSIQNRPSLLLAQKSSFYSSGISGLIQGRFKKRTGFPPLFTTQG</sequence>
<protein>
    <submittedName>
        <fullName evidence="1">Uncharacterized protein</fullName>
    </submittedName>
</protein>
<gene>
    <name evidence="1" type="ORF">BpHYR1_026581</name>
</gene>
<accession>A0A3M7RYU6</accession>
<evidence type="ECO:0000313" key="2">
    <source>
        <dbReference type="Proteomes" id="UP000276133"/>
    </source>
</evidence>
<name>A0A3M7RYU6_BRAPC</name>
<keyword evidence="2" id="KW-1185">Reference proteome</keyword>
<dbReference type="Proteomes" id="UP000276133">
    <property type="component" value="Unassembled WGS sequence"/>
</dbReference>
<dbReference type="AlphaFoldDB" id="A0A3M7RYU6"/>
<organism evidence="1 2">
    <name type="scientific">Brachionus plicatilis</name>
    <name type="common">Marine rotifer</name>
    <name type="synonym">Brachionus muelleri</name>
    <dbReference type="NCBI Taxonomy" id="10195"/>
    <lineage>
        <taxon>Eukaryota</taxon>
        <taxon>Metazoa</taxon>
        <taxon>Spiralia</taxon>
        <taxon>Gnathifera</taxon>
        <taxon>Rotifera</taxon>
        <taxon>Eurotatoria</taxon>
        <taxon>Monogononta</taxon>
        <taxon>Pseudotrocha</taxon>
        <taxon>Ploima</taxon>
        <taxon>Brachionidae</taxon>
        <taxon>Brachionus</taxon>
    </lineage>
</organism>
<reference evidence="1 2" key="1">
    <citation type="journal article" date="2018" name="Sci. Rep.">
        <title>Genomic signatures of local adaptation to the degree of environmental predictability in rotifers.</title>
        <authorList>
            <person name="Franch-Gras L."/>
            <person name="Hahn C."/>
            <person name="Garcia-Roger E.M."/>
            <person name="Carmona M.J."/>
            <person name="Serra M."/>
            <person name="Gomez A."/>
        </authorList>
    </citation>
    <scope>NUCLEOTIDE SEQUENCE [LARGE SCALE GENOMIC DNA]</scope>
    <source>
        <strain evidence="1">HYR1</strain>
    </source>
</reference>